<reference evidence="2 3" key="1">
    <citation type="journal article" date="2016" name="Nat. Commun.">
        <title>Thousands of microbial genomes shed light on interconnected biogeochemical processes in an aquifer system.</title>
        <authorList>
            <person name="Anantharaman K."/>
            <person name="Brown C.T."/>
            <person name="Hug L.A."/>
            <person name="Sharon I."/>
            <person name="Castelle C.J."/>
            <person name="Probst A.J."/>
            <person name="Thomas B.C."/>
            <person name="Singh A."/>
            <person name="Wilkins M.J."/>
            <person name="Karaoz U."/>
            <person name="Brodie E.L."/>
            <person name="Williams K.H."/>
            <person name="Hubbard S.S."/>
            <person name="Banfield J.F."/>
        </authorList>
    </citation>
    <scope>NUCLEOTIDE SEQUENCE [LARGE SCALE GENOMIC DNA]</scope>
</reference>
<evidence type="ECO:0000313" key="3">
    <source>
        <dbReference type="Proteomes" id="UP000178710"/>
    </source>
</evidence>
<dbReference type="EMBL" id="MHQK01000017">
    <property type="protein sequence ID" value="OHA01853.1"/>
    <property type="molecule type" value="Genomic_DNA"/>
</dbReference>
<dbReference type="AlphaFoldDB" id="A0A1G2KR64"/>
<comment type="caution">
    <text evidence="2">The sequence shown here is derived from an EMBL/GenBank/DDBJ whole genome shotgun (WGS) entry which is preliminary data.</text>
</comment>
<protein>
    <submittedName>
        <fullName evidence="2">Uncharacterized protein</fullName>
    </submittedName>
</protein>
<sequence length="124" mass="13459">MKDQVFIDCLDCRNEVEAGTRKRVNHARFGCGCPSNGDVANEDHFICGQHQQGHPESYPLRDGGDLMKWPSEGLAEDSDKEPAGESLLGFDEPKADPRHEMKCCGAVFILAPEADAPCPNCGAV</sequence>
<organism evidence="2 3">
    <name type="scientific">Candidatus Sungbacteria bacterium RIFCSPHIGHO2_02_FULL_49_20</name>
    <dbReference type="NCBI Taxonomy" id="1802272"/>
    <lineage>
        <taxon>Bacteria</taxon>
        <taxon>Candidatus Sungiibacteriota</taxon>
    </lineage>
</organism>
<feature type="region of interest" description="Disordered" evidence="1">
    <location>
        <begin position="50"/>
        <end position="93"/>
    </location>
</feature>
<evidence type="ECO:0000256" key="1">
    <source>
        <dbReference type="SAM" id="MobiDB-lite"/>
    </source>
</evidence>
<gene>
    <name evidence="2" type="ORF">A3C12_00785</name>
</gene>
<proteinExistence type="predicted"/>
<dbReference type="Proteomes" id="UP000178710">
    <property type="component" value="Unassembled WGS sequence"/>
</dbReference>
<accession>A0A1G2KR64</accession>
<evidence type="ECO:0000313" key="2">
    <source>
        <dbReference type="EMBL" id="OHA01853.1"/>
    </source>
</evidence>
<name>A0A1G2KR64_9BACT</name>